<sequence>MDTEQEIYFHVGLGKVASTYLQQAVFPRLQGVHYISTHSYRKSKAIIPRLSAEKVLVSREFDRQLEEEVRWFTSTYPHARVIILLRQHADWIVSQYKRHVKNGWFGSFEAFLDLENDAGYWKQKDLCYAPMLQVISECCTHPPLVLFYDDLKANPEAFLNSLAGFMGVPAPQVTDKIIHPSFSEKQLKVLRTFCRKVVRRVPVNYQHKWKHWLLYRPVWAFYHLVLYGAALLPDRWVGEEPLIDPALLEEVNRRFESDWKAVREW</sequence>
<dbReference type="InterPro" id="IPR027417">
    <property type="entry name" value="P-loop_NTPase"/>
</dbReference>
<dbReference type="Proteomes" id="UP001610063">
    <property type="component" value="Unassembled WGS sequence"/>
</dbReference>
<feature type="domain" description="Sulfotransferase" evidence="1">
    <location>
        <begin position="77"/>
        <end position="181"/>
    </location>
</feature>
<accession>A0ABW7NA66</accession>
<dbReference type="InterPro" id="IPR000863">
    <property type="entry name" value="Sulfotransferase_dom"/>
</dbReference>
<name>A0ABW7NA66_9BACT</name>
<evidence type="ECO:0000313" key="2">
    <source>
        <dbReference type="EMBL" id="MFH6984232.1"/>
    </source>
</evidence>
<protein>
    <submittedName>
        <fullName evidence="2">Sulfotransferase domain-containing protein</fullName>
    </submittedName>
</protein>
<dbReference type="EMBL" id="JBIPKE010000017">
    <property type="protein sequence ID" value="MFH6984232.1"/>
    <property type="molecule type" value="Genomic_DNA"/>
</dbReference>
<gene>
    <name evidence="2" type="ORF">ACHKAR_12325</name>
</gene>
<proteinExistence type="predicted"/>
<reference evidence="2 3" key="1">
    <citation type="journal article" date="2013" name="Int. J. Syst. Evol. Microbiol.">
        <title>Marinoscillum luteum sp. nov., isolated from marine sediment.</title>
        <authorList>
            <person name="Cha I.T."/>
            <person name="Park S.J."/>
            <person name="Kim S.J."/>
            <person name="Kim J.G."/>
            <person name="Jung M.Y."/>
            <person name="Shin K.S."/>
            <person name="Kwon K.K."/>
            <person name="Yang S.H."/>
            <person name="Seo Y.S."/>
            <person name="Rhee S.K."/>
        </authorList>
    </citation>
    <scope>NUCLEOTIDE SEQUENCE [LARGE SCALE GENOMIC DNA]</scope>
    <source>
        <strain evidence="2 3">KCTC 23939</strain>
    </source>
</reference>
<dbReference type="Pfam" id="PF00685">
    <property type="entry name" value="Sulfotransfer_1"/>
    <property type="match status" value="1"/>
</dbReference>
<dbReference type="Gene3D" id="3.40.50.300">
    <property type="entry name" value="P-loop containing nucleotide triphosphate hydrolases"/>
    <property type="match status" value="1"/>
</dbReference>
<organism evidence="2 3">
    <name type="scientific">Marinoscillum luteum</name>
    <dbReference type="NCBI Taxonomy" id="861051"/>
    <lineage>
        <taxon>Bacteria</taxon>
        <taxon>Pseudomonadati</taxon>
        <taxon>Bacteroidota</taxon>
        <taxon>Cytophagia</taxon>
        <taxon>Cytophagales</taxon>
        <taxon>Reichenbachiellaceae</taxon>
        <taxon>Marinoscillum</taxon>
    </lineage>
</organism>
<keyword evidence="3" id="KW-1185">Reference proteome</keyword>
<dbReference type="SUPFAM" id="SSF52540">
    <property type="entry name" value="P-loop containing nucleoside triphosphate hydrolases"/>
    <property type="match status" value="1"/>
</dbReference>
<evidence type="ECO:0000259" key="1">
    <source>
        <dbReference type="Pfam" id="PF00685"/>
    </source>
</evidence>
<evidence type="ECO:0000313" key="3">
    <source>
        <dbReference type="Proteomes" id="UP001610063"/>
    </source>
</evidence>
<comment type="caution">
    <text evidence="2">The sequence shown here is derived from an EMBL/GenBank/DDBJ whole genome shotgun (WGS) entry which is preliminary data.</text>
</comment>
<dbReference type="RefSeq" id="WP_395417619.1">
    <property type="nucleotide sequence ID" value="NZ_JBIPKE010000017.1"/>
</dbReference>